<protein>
    <submittedName>
        <fullName evidence="1">Uncharacterized protein</fullName>
    </submittedName>
</protein>
<name>A0ABQ7D6M8_BRACR</name>
<accession>A0ABQ7D6M8</accession>
<dbReference type="Proteomes" id="UP000266723">
    <property type="component" value="Unassembled WGS sequence"/>
</dbReference>
<keyword evidence="2" id="KW-1185">Reference proteome</keyword>
<sequence>MPSPSSNRVTKQRQKFSESVCGQMHHEVVTMRDRQEIKEGYPKLNSSRERLAQARLQALATTVNDDRGAPVWLQFSKFYSKRTSGRMLKHMDLETALISAKNGFDLDPFHITVKKPSRHIEDLLDISDLAMKTDLLCATALHMAAIHACDGLEYVTQRHSRTETNLSSCSSKSI</sequence>
<evidence type="ECO:0000313" key="2">
    <source>
        <dbReference type="Proteomes" id="UP000266723"/>
    </source>
</evidence>
<gene>
    <name evidence="1" type="ORF">DY000_02013070</name>
</gene>
<proteinExistence type="predicted"/>
<evidence type="ECO:0000313" key="1">
    <source>
        <dbReference type="EMBL" id="KAF3567922.1"/>
    </source>
</evidence>
<reference evidence="1 2" key="1">
    <citation type="journal article" date="2020" name="BMC Genomics">
        <title>Intraspecific diversification of the crop wild relative Brassica cretica Lam. using demographic model selection.</title>
        <authorList>
            <person name="Kioukis A."/>
            <person name="Michalopoulou V.A."/>
            <person name="Briers L."/>
            <person name="Pirintsos S."/>
            <person name="Studholme D.J."/>
            <person name="Pavlidis P."/>
            <person name="Sarris P.F."/>
        </authorList>
    </citation>
    <scope>NUCLEOTIDE SEQUENCE [LARGE SCALE GENOMIC DNA]</scope>
    <source>
        <strain evidence="2">cv. PFS-1207/04</strain>
    </source>
</reference>
<dbReference type="EMBL" id="QGKV02000759">
    <property type="protein sequence ID" value="KAF3567922.1"/>
    <property type="molecule type" value="Genomic_DNA"/>
</dbReference>
<comment type="caution">
    <text evidence="1">The sequence shown here is derived from an EMBL/GenBank/DDBJ whole genome shotgun (WGS) entry which is preliminary data.</text>
</comment>
<organism evidence="1 2">
    <name type="scientific">Brassica cretica</name>
    <name type="common">Mustard</name>
    <dbReference type="NCBI Taxonomy" id="69181"/>
    <lineage>
        <taxon>Eukaryota</taxon>
        <taxon>Viridiplantae</taxon>
        <taxon>Streptophyta</taxon>
        <taxon>Embryophyta</taxon>
        <taxon>Tracheophyta</taxon>
        <taxon>Spermatophyta</taxon>
        <taxon>Magnoliopsida</taxon>
        <taxon>eudicotyledons</taxon>
        <taxon>Gunneridae</taxon>
        <taxon>Pentapetalae</taxon>
        <taxon>rosids</taxon>
        <taxon>malvids</taxon>
        <taxon>Brassicales</taxon>
        <taxon>Brassicaceae</taxon>
        <taxon>Brassiceae</taxon>
        <taxon>Brassica</taxon>
    </lineage>
</organism>